<feature type="repeat" description="TPR" evidence="1">
    <location>
        <begin position="396"/>
        <end position="429"/>
    </location>
</feature>
<keyword evidence="1" id="KW-0802">TPR repeat</keyword>
<dbReference type="RefSeq" id="XP_002503994.1">
    <property type="nucleotide sequence ID" value="XM_002503948.1"/>
</dbReference>
<accession>C1EAS0</accession>
<dbReference type="PANTHER" id="PTHR44177">
    <property type="entry name" value="TETRATRICOPEPTIDE REPEAT PROTEIN 8"/>
    <property type="match status" value="1"/>
</dbReference>
<feature type="repeat" description="TPR" evidence="1">
    <location>
        <begin position="464"/>
        <end position="497"/>
    </location>
</feature>
<name>C1EAS0_MICCC</name>
<protein>
    <submittedName>
        <fullName evidence="3">Bardet-biedl syndrome 8</fullName>
    </submittedName>
</protein>
<feature type="repeat" description="TPR" evidence="1">
    <location>
        <begin position="360"/>
        <end position="393"/>
    </location>
</feature>
<dbReference type="KEGG" id="mis:MICPUN_105855"/>
<evidence type="ECO:0000256" key="1">
    <source>
        <dbReference type="PROSITE-ProRule" id="PRU00339"/>
    </source>
</evidence>
<dbReference type="SUPFAM" id="SSF48452">
    <property type="entry name" value="TPR-like"/>
    <property type="match status" value="1"/>
</dbReference>
<dbReference type="InterPro" id="IPR019734">
    <property type="entry name" value="TPR_rpt"/>
</dbReference>
<dbReference type="PANTHER" id="PTHR44177:SF1">
    <property type="entry name" value="TETRATRICOPEPTIDE REPEAT PROTEIN 8"/>
    <property type="match status" value="1"/>
</dbReference>
<proteinExistence type="predicted"/>
<dbReference type="GO" id="GO:0034464">
    <property type="term" value="C:BBSome"/>
    <property type="evidence" value="ECO:0007669"/>
    <property type="project" value="InterPro"/>
</dbReference>
<organism evidence="3 4">
    <name type="scientific">Micromonas commoda (strain RCC299 / NOUM17 / CCMP2709)</name>
    <name type="common">Picoplanktonic green alga</name>
    <dbReference type="NCBI Taxonomy" id="296587"/>
    <lineage>
        <taxon>Eukaryota</taxon>
        <taxon>Viridiplantae</taxon>
        <taxon>Chlorophyta</taxon>
        <taxon>Mamiellophyceae</taxon>
        <taxon>Mamiellales</taxon>
        <taxon>Mamiellaceae</taxon>
        <taxon>Micromonas</taxon>
    </lineage>
</organism>
<evidence type="ECO:0000313" key="3">
    <source>
        <dbReference type="EMBL" id="ACO65252.1"/>
    </source>
</evidence>
<dbReference type="STRING" id="296587.C1EAS0"/>
<dbReference type="Pfam" id="PF13432">
    <property type="entry name" value="TPR_16"/>
    <property type="match status" value="2"/>
</dbReference>
<dbReference type="GO" id="GO:1905515">
    <property type="term" value="P:non-motile cilium assembly"/>
    <property type="evidence" value="ECO:0007669"/>
    <property type="project" value="InterPro"/>
</dbReference>
<dbReference type="InParanoid" id="C1EAS0"/>
<dbReference type="GO" id="GO:0036064">
    <property type="term" value="C:ciliary basal body"/>
    <property type="evidence" value="ECO:0007669"/>
    <property type="project" value="TreeGrafter"/>
</dbReference>
<sequence length="514" mass="57740">MADDEDDPSSREISKCWLAMKALERHDLDECLEHCNAALEKNPYDQQMWYIKTRCLTLKNWIDDTELEEEGVAEVLMDEHATAAMPRPGTSLRRPGTRTQTGMPNQGIRPTTSSGRPTTGFLRPGTSTRPMTNKGGVEGAFRGNRPGTTRPVTTSGRLVRLGTASMLAEPGGPFINVDKLDLRKYAQRPALARVLCDYILHHDRNPKKAVELASLATVNAGFDDWWWKHRLGKGYYQLGLLRDAEKQFKSSIADMPTIDATLQLANVYIRLDQPASAIRVYRAGQTQFPGETSMLLGEARIHDALNDMAAGVALYKNVLQWDATNVEAIACMGAHHFYTDQPEIALRFYRRLLMMGVNNTELWNNLGLCCFYASQYDMTLHCFERALQLADDDNMADVWFNVGQVAIGIGDLNLAEQAFKIAVSVDANHSESFNNMGVLDLRAGKVDQAIANFQTAHELLEFAHEPLYNAALTAFKLGQFQRAFEKVEKALENFPEHEDSLELRRQLVQHFNLL</sequence>
<feature type="compositionally biased region" description="Polar residues" evidence="2">
    <location>
        <begin position="97"/>
        <end position="117"/>
    </location>
</feature>
<dbReference type="OrthoDB" id="421121at2759"/>
<dbReference type="eggNOG" id="KOG1129">
    <property type="taxonomic scope" value="Eukaryota"/>
</dbReference>
<dbReference type="InterPro" id="IPR028796">
    <property type="entry name" value="BBS8"/>
</dbReference>
<evidence type="ECO:0000313" key="4">
    <source>
        <dbReference type="Proteomes" id="UP000002009"/>
    </source>
</evidence>
<reference evidence="3 4" key="1">
    <citation type="journal article" date="2009" name="Science">
        <title>Green evolution and dynamic adaptations revealed by genomes of the marine picoeukaryotes Micromonas.</title>
        <authorList>
            <person name="Worden A.Z."/>
            <person name="Lee J.H."/>
            <person name="Mock T."/>
            <person name="Rouze P."/>
            <person name="Simmons M.P."/>
            <person name="Aerts A.L."/>
            <person name="Allen A.E."/>
            <person name="Cuvelier M.L."/>
            <person name="Derelle E."/>
            <person name="Everett M.V."/>
            <person name="Foulon E."/>
            <person name="Grimwood J."/>
            <person name="Gundlach H."/>
            <person name="Henrissat B."/>
            <person name="Napoli C."/>
            <person name="McDonald S.M."/>
            <person name="Parker M.S."/>
            <person name="Rombauts S."/>
            <person name="Salamov A."/>
            <person name="Von Dassow P."/>
            <person name="Badger J.H."/>
            <person name="Coutinho P.M."/>
            <person name="Demir E."/>
            <person name="Dubchak I."/>
            <person name="Gentemann C."/>
            <person name="Eikrem W."/>
            <person name="Gready J.E."/>
            <person name="John U."/>
            <person name="Lanier W."/>
            <person name="Lindquist E.A."/>
            <person name="Lucas S."/>
            <person name="Mayer K.F."/>
            <person name="Moreau H."/>
            <person name="Not F."/>
            <person name="Otillar R."/>
            <person name="Panaud O."/>
            <person name="Pangilinan J."/>
            <person name="Paulsen I."/>
            <person name="Piegu B."/>
            <person name="Poliakov A."/>
            <person name="Robbens S."/>
            <person name="Schmutz J."/>
            <person name="Toulza E."/>
            <person name="Wyss T."/>
            <person name="Zelensky A."/>
            <person name="Zhou K."/>
            <person name="Armbrust E.V."/>
            <person name="Bhattacharya D."/>
            <person name="Goodenough U.W."/>
            <person name="Van de Peer Y."/>
            <person name="Grigoriev I.V."/>
        </authorList>
    </citation>
    <scope>NUCLEOTIDE SEQUENCE [LARGE SCALE GENOMIC DNA]</scope>
    <source>
        <strain evidence="4">RCC299 / NOUM17</strain>
    </source>
</reference>
<dbReference type="OMA" id="QMGVNSA"/>
<evidence type="ECO:0000256" key="2">
    <source>
        <dbReference type="SAM" id="MobiDB-lite"/>
    </source>
</evidence>
<feature type="region of interest" description="Disordered" evidence="2">
    <location>
        <begin position="85"/>
        <end position="153"/>
    </location>
</feature>
<dbReference type="GeneID" id="8245284"/>
<dbReference type="InterPro" id="IPR011990">
    <property type="entry name" value="TPR-like_helical_dom_sf"/>
</dbReference>
<dbReference type="CDD" id="cd21341">
    <property type="entry name" value="TTC8_N"/>
    <property type="match status" value="1"/>
</dbReference>
<dbReference type="Pfam" id="PF00515">
    <property type="entry name" value="TPR_1"/>
    <property type="match status" value="1"/>
</dbReference>
<dbReference type="Proteomes" id="UP000002009">
    <property type="component" value="Chromosome 7"/>
</dbReference>
<dbReference type="SMART" id="SM00028">
    <property type="entry name" value="TPR"/>
    <property type="match status" value="8"/>
</dbReference>
<dbReference type="PROSITE" id="PS50005">
    <property type="entry name" value="TPR"/>
    <property type="match status" value="3"/>
</dbReference>
<dbReference type="Gene3D" id="1.25.40.10">
    <property type="entry name" value="Tetratricopeptide repeat domain"/>
    <property type="match status" value="1"/>
</dbReference>
<dbReference type="Pfam" id="PF13181">
    <property type="entry name" value="TPR_8"/>
    <property type="match status" value="1"/>
</dbReference>
<dbReference type="AlphaFoldDB" id="C1EAS0"/>
<keyword evidence="4" id="KW-1185">Reference proteome</keyword>
<dbReference type="GO" id="GO:0097730">
    <property type="term" value="C:non-motile cilium"/>
    <property type="evidence" value="ECO:0007669"/>
    <property type="project" value="TreeGrafter"/>
</dbReference>
<gene>
    <name evidence="3" type="ORF">MICPUN_105855</name>
</gene>
<dbReference type="EMBL" id="CP001328">
    <property type="protein sequence ID" value="ACO65252.1"/>
    <property type="molecule type" value="Genomic_DNA"/>
</dbReference>